<proteinExistence type="predicted"/>
<name>A0A0L0FA15_9EUKA</name>
<evidence type="ECO:0000256" key="1">
    <source>
        <dbReference type="SAM" id="SignalP"/>
    </source>
</evidence>
<accession>A0A0L0FA15</accession>
<evidence type="ECO:0000313" key="3">
    <source>
        <dbReference type="Proteomes" id="UP000054560"/>
    </source>
</evidence>
<dbReference type="RefSeq" id="XP_014146865.1">
    <property type="nucleotide sequence ID" value="XM_014291390.1"/>
</dbReference>
<feature type="non-terminal residue" evidence="2">
    <location>
        <position position="77"/>
    </location>
</feature>
<organism evidence="2 3">
    <name type="scientific">Sphaeroforma arctica JP610</name>
    <dbReference type="NCBI Taxonomy" id="667725"/>
    <lineage>
        <taxon>Eukaryota</taxon>
        <taxon>Ichthyosporea</taxon>
        <taxon>Ichthyophonida</taxon>
        <taxon>Sphaeroforma</taxon>
    </lineage>
</organism>
<dbReference type="AlphaFoldDB" id="A0A0L0FA15"/>
<keyword evidence="3" id="KW-1185">Reference proteome</keyword>
<feature type="signal peptide" evidence="1">
    <location>
        <begin position="1"/>
        <end position="18"/>
    </location>
</feature>
<gene>
    <name evidence="2" type="ORF">SARC_14476</name>
</gene>
<dbReference type="EMBL" id="KQ246272">
    <property type="protein sequence ID" value="KNC72963.1"/>
    <property type="molecule type" value="Genomic_DNA"/>
</dbReference>
<dbReference type="Proteomes" id="UP000054560">
    <property type="component" value="Unassembled WGS sequence"/>
</dbReference>
<evidence type="ECO:0000313" key="2">
    <source>
        <dbReference type="EMBL" id="KNC72963.1"/>
    </source>
</evidence>
<dbReference type="GeneID" id="25914980"/>
<keyword evidence="1" id="KW-0732">Signal</keyword>
<sequence length="77" mass="8372">MAAFICMILWCIFTVTMATLPTIHPRSAGSFDALAYQYLTTLSDVSNGGLGSRVTNTKDEKIAAEYISSKLSDIGYE</sequence>
<evidence type="ECO:0008006" key="4">
    <source>
        <dbReference type="Google" id="ProtNLM"/>
    </source>
</evidence>
<feature type="chain" id="PRO_5005538594" description="Peptidase M28 domain-containing protein" evidence="1">
    <location>
        <begin position="19"/>
        <end position="77"/>
    </location>
</feature>
<reference evidence="2 3" key="1">
    <citation type="submission" date="2011-02" db="EMBL/GenBank/DDBJ databases">
        <title>The Genome Sequence of Sphaeroforma arctica JP610.</title>
        <authorList>
            <consortium name="The Broad Institute Genome Sequencing Platform"/>
            <person name="Russ C."/>
            <person name="Cuomo C."/>
            <person name="Young S.K."/>
            <person name="Zeng Q."/>
            <person name="Gargeya S."/>
            <person name="Alvarado L."/>
            <person name="Berlin A."/>
            <person name="Chapman S.B."/>
            <person name="Chen Z."/>
            <person name="Freedman E."/>
            <person name="Gellesch M."/>
            <person name="Goldberg J."/>
            <person name="Griggs A."/>
            <person name="Gujja S."/>
            <person name="Heilman E."/>
            <person name="Heiman D."/>
            <person name="Howarth C."/>
            <person name="Mehta T."/>
            <person name="Neiman D."/>
            <person name="Pearson M."/>
            <person name="Roberts A."/>
            <person name="Saif S."/>
            <person name="Shea T."/>
            <person name="Shenoy N."/>
            <person name="Sisk P."/>
            <person name="Stolte C."/>
            <person name="Sykes S."/>
            <person name="White J."/>
            <person name="Yandava C."/>
            <person name="Burger G."/>
            <person name="Gray M.W."/>
            <person name="Holland P.W.H."/>
            <person name="King N."/>
            <person name="Lang F.B.F."/>
            <person name="Roger A.J."/>
            <person name="Ruiz-Trillo I."/>
            <person name="Haas B."/>
            <person name="Nusbaum C."/>
            <person name="Birren B."/>
        </authorList>
    </citation>
    <scope>NUCLEOTIDE SEQUENCE [LARGE SCALE GENOMIC DNA]</scope>
    <source>
        <strain evidence="2 3">JP610</strain>
    </source>
</reference>
<protein>
    <recommendedName>
        <fullName evidence="4">Peptidase M28 domain-containing protein</fullName>
    </recommendedName>
</protein>